<name>A0ABT6ZEB5_9MICO</name>
<reference evidence="2 3" key="1">
    <citation type="submission" date="2023-05" db="EMBL/GenBank/DDBJ databases">
        <title>Microbacterium dauci sp.nov., Isolated from Carrot Rhizosphere Soil.</title>
        <authorList>
            <person name="Xiao Z."/>
            <person name="Zheng J."/>
        </authorList>
    </citation>
    <scope>NUCLEOTIDE SEQUENCE [LARGE SCALE GENOMIC DNA]</scope>
    <source>
        <strain evidence="2 3">LX3-4</strain>
    </source>
</reference>
<keyword evidence="3" id="KW-1185">Reference proteome</keyword>
<protein>
    <submittedName>
        <fullName evidence="2">Uncharacterized protein</fullName>
    </submittedName>
</protein>
<keyword evidence="1" id="KW-0812">Transmembrane</keyword>
<dbReference type="RefSeq" id="WP_283716125.1">
    <property type="nucleotide sequence ID" value="NZ_JASJND010000005.1"/>
</dbReference>
<sequence length="48" mass="5421">MPGKRRYREGPEPWWLRDYGGVRGWMLIPLGILLIGVVATVAVLAVTR</sequence>
<evidence type="ECO:0000256" key="1">
    <source>
        <dbReference type="SAM" id="Phobius"/>
    </source>
</evidence>
<proteinExistence type="predicted"/>
<keyword evidence="1" id="KW-0472">Membrane</keyword>
<evidence type="ECO:0000313" key="2">
    <source>
        <dbReference type="EMBL" id="MDJ1114502.1"/>
    </source>
</evidence>
<accession>A0ABT6ZEB5</accession>
<dbReference type="EMBL" id="JASJND010000005">
    <property type="protein sequence ID" value="MDJ1114502.1"/>
    <property type="molecule type" value="Genomic_DNA"/>
</dbReference>
<dbReference type="Proteomes" id="UP001321481">
    <property type="component" value="Unassembled WGS sequence"/>
</dbReference>
<gene>
    <name evidence="2" type="ORF">QNI14_08550</name>
</gene>
<comment type="caution">
    <text evidence="2">The sequence shown here is derived from an EMBL/GenBank/DDBJ whole genome shotgun (WGS) entry which is preliminary data.</text>
</comment>
<organism evidence="2 3">
    <name type="scientific">Microbacterium dauci</name>
    <dbReference type="NCBI Taxonomy" id="3048008"/>
    <lineage>
        <taxon>Bacteria</taxon>
        <taxon>Bacillati</taxon>
        <taxon>Actinomycetota</taxon>
        <taxon>Actinomycetes</taxon>
        <taxon>Micrococcales</taxon>
        <taxon>Microbacteriaceae</taxon>
        <taxon>Microbacterium</taxon>
    </lineage>
</organism>
<keyword evidence="1" id="KW-1133">Transmembrane helix</keyword>
<evidence type="ECO:0000313" key="3">
    <source>
        <dbReference type="Proteomes" id="UP001321481"/>
    </source>
</evidence>
<feature type="transmembrane region" description="Helical" evidence="1">
    <location>
        <begin position="24"/>
        <end position="46"/>
    </location>
</feature>